<dbReference type="EMBL" id="JADQTO010000001">
    <property type="protein sequence ID" value="MBG0560384.1"/>
    <property type="molecule type" value="Genomic_DNA"/>
</dbReference>
<evidence type="ECO:0000313" key="3">
    <source>
        <dbReference type="EMBL" id="MBG0560384.1"/>
    </source>
</evidence>
<dbReference type="InterPro" id="IPR025714">
    <property type="entry name" value="Methyltranfer_dom"/>
</dbReference>
<gene>
    <name evidence="3" type="ORF">I4J89_02735</name>
</gene>
<keyword evidence="4" id="KW-1185">Reference proteome</keyword>
<dbReference type="AlphaFoldDB" id="A0A931FZG9"/>
<dbReference type="GO" id="GO:0008168">
    <property type="term" value="F:methyltransferase activity"/>
    <property type="evidence" value="ECO:0007669"/>
    <property type="project" value="UniProtKB-KW"/>
</dbReference>
<dbReference type="PANTHER" id="PTHR43861:SF3">
    <property type="entry name" value="PUTATIVE (AFU_ORTHOLOGUE AFUA_2G14390)-RELATED"/>
    <property type="match status" value="1"/>
</dbReference>
<sequence length="270" mass="29302">MTTTDAYVLGRTDAEYERLRAQAGIWEKATASLLDRAGLAAGARCLDVGCGPGETMRLMAERVGPDGAVVGMDVDAELGSSAIRMLHAAGHRQCSFVSGDAFREEPPPGGYDLVFARLLLIHVDDPVTVLRRMWEWTAPGGHLVVQDYDMRTVGVHPELPVVAEWRRVFLGTFAAAGRDIRIGHRLPALLAEAGIGDPDGSEVSGRMEPFGRAAGMLAATYRSVAPAAVSLGLVTESQRDEWLAEIDQAMRDYPDHTAMWPLMIGVHKRR</sequence>
<dbReference type="Proteomes" id="UP000598146">
    <property type="component" value="Unassembled WGS sequence"/>
</dbReference>
<dbReference type="Gene3D" id="3.40.50.150">
    <property type="entry name" value="Vaccinia Virus protein VP39"/>
    <property type="match status" value="1"/>
</dbReference>
<reference evidence="3" key="1">
    <citation type="submission" date="2020-11" db="EMBL/GenBank/DDBJ databases">
        <title>Isolation and identification of active actinomycetes.</title>
        <authorList>
            <person name="Sun X."/>
        </authorList>
    </citation>
    <scope>NUCLEOTIDE SEQUENCE</scope>
    <source>
        <strain evidence="3">NEAU-A11</strain>
    </source>
</reference>
<accession>A0A931FZG9</accession>
<dbReference type="InterPro" id="IPR029063">
    <property type="entry name" value="SAM-dependent_MTases_sf"/>
</dbReference>
<keyword evidence="3" id="KW-0489">Methyltransferase</keyword>
<dbReference type="RefSeq" id="WP_196412172.1">
    <property type="nucleotide sequence ID" value="NZ_JADQTO010000001.1"/>
</dbReference>
<protein>
    <submittedName>
        <fullName evidence="3">Methyltransferase domain-containing protein</fullName>
    </submittedName>
</protein>
<feature type="domain" description="Methyltransferase" evidence="2">
    <location>
        <begin position="41"/>
        <end position="156"/>
    </location>
</feature>
<evidence type="ECO:0000313" key="4">
    <source>
        <dbReference type="Proteomes" id="UP000598146"/>
    </source>
</evidence>
<comment type="caution">
    <text evidence="3">The sequence shown here is derived from an EMBL/GenBank/DDBJ whole genome shotgun (WGS) entry which is preliminary data.</text>
</comment>
<dbReference type="Pfam" id="PF13847">
    <property type="entry name" value="Methyltransf_31"/>
    <property type="match status" value="1"/>
</dbReference>
<dbReference type="CDD" id="cd02440">
    <property type="entry name" value="AdoMet_MTases"/>
    <property type="match status" value="1"/>
</dbReference>
<name>A0A931FZG9_9ACTN</name>
<dbReference type="SUPFAM" id="SSF53335">
    <property type="entry name" value="S-adenosyl-L-methionine-dependent methyltransferases"/>
    <property type="match status" value="1"/>
</dbReference>
<evidence type="ECO:0000259" key="2">
    <source>
        <dbReference type="Pfam" id="PF13847"/>
    </source>
</evidence>
<keyword evidence="1" id="KW-0808">Transferase</keyword>
<proteinExistence type="predicted"/>
<dbReference type="PANTHER" id="PTHR43861">
    <property type="entry name" value="TRANS-ACONITATE 2-METHYLTRANSFERASE-RELATED"/>
    <property type="match status" value="1"/>
</dbReference>
<evidence type="ECO:0000256" key="1">
    <source>
        <dbReference type="ARBA" id="ARBA00022679"/>
    </source>
</evidence>
<dbReference type="GO" id="GO:0032259">
    <property type="term" value="P:methylation"/>
    <property type="evidence" value="ECO:0007669"/>
    <property type="project" value="UniProtKB-KW"/>
</dbReference>
<organism evidence="3 4">
    <name type="scientific">Actinoplanes aureus</name>
    <dbReference type="NCBI Taxonomy" id="2792083"/>
    <lineage>
        <taxon>Bacteria</taxon>
        <taxon>Bacillati</taxon>
        <taxon>Actinomycetota</taxon>
        <taxon>Actinomycetes</taxon>
        <taxon>Micromonosporales</taxon>
        <taxon>Micromonosporaceae</taxon>
        <taxon>Actinoplanes</taxon>
    </lineage>
</organism>